<dbReference type="Gene3D" id="3.30.420.10">
    <property type="entry name" value="Ribonuclease H-like superfamily/Ribonuclease H"/>
    <property type="match status" value="1"/>
</dbReference>
<evidence type="ECO:0000313" key="4">
    <source>
        <dbReference type="EMBL" id="PWR10521.1"/>
    </source>
</evidence>
<dbReference type="PANTHER" id="PTHR46889">
    <property type="entry name" value="TRANSPOSASE INSF FOR INSERTION SEQUENCE IS3B-RELATED"/>
    <property type="match status" value="1"/>
</dbReference>
<feature type="domain" description="Integrase catalytic" evidence="3">
    <location>
        <begin position="231"/>
        <end position="394"/>
    </location>
</feature>
<name>A0A317D6L4_9ACTN</name>
<dbReference type="InterPro" id="IPR009057">
    <property type="entry name" value="Homeodomain-like_sf"/>
</dbReference>
<comment type="caution">
    <text evidence="4">The sequence shown here is derived from an EMBL/GenBank/DDBJ whole genome shotgun (WGS) entry which is preliminary data.</text>
</comment>
<organism evidence="4 5">
    <name type="scientific">Micromonospora sicca</name>
    <dbReference type="NCBI Taxonomy" id="2202420"/>
    <lineage>
        <taxon>Bacteria</taxon>
        <taxon>Bacillati</taxon>
        <taxon>Actinomycetota</taxon>
        <taxon>Actinomycetes</taxon>
        <taxon>Micromonosporales</taxon>
        <taxon>Micromonosporaceae</taxon>
        <taxon>Micromonospora</taxon>
    </lineage>
</organism>
<protein>
    <submittedName>
        <fullName evidence="4">IS3 family transposase</fullName>
    </submittedName>
</protein>
<dbReference type="SUPFAM" id="SSF46689">
    <property type="entry name" value="Homeodomain-like"/>
    <property type="match status" value="1"/>
</dbReference>
<dbReference type="GO" id="GO:0004803">
    <property type="term" value="F:transposase activity"/>
    <property type="evidence" value="ECO:0007669"/>
    <property type="project" value="InterPro"/>
</dbReference>
<dbReference type="GO" id="GO:0015074">
    <property type="term" value="P:DNA integration"/>
    <property type="evidence" value="ECO:0007669"/>
    <property type="project" value="InterPro"/>
</dbReference>
<dbReference type="AlphaFoldDB" id="A0A317D6L4"/>
<evidence type="ECO:0000256" key="1">
    <source>
        <dbReference type="ARBA" id="ARBA00002286"/>
    </source>
</evidence>
<dbReference type="InterPro" id="IPR048020">
    <property type="entry name" value="Transpos_IS3"/>
</dbReference>
<dbReference type="InterPro" id="IPR002514">
    <property type="entry name" value="Transposase_8"/>
</dbReference>
<dbReference type="OrthoDB" id="3215922at2"/>
<evidence type="ECO:0000256" key="2">
    <source>
        <dbReference type="SAM" id="Coils"/>
    </source>
</evidence>
<comment type="function">
    <text evidence="1">Involved in the transposition of the insertion sequence.</text>
</comment>
<reference evidence="4 5" key="1">
    <citation type="submission" date="2018-05" db="EMBL/GenBank/DDBJ databases">
        <title>Micromonosporas from Atacama Desert.</title>
        <authorList>
            <person name="Carro L."/>
            <person name="Golinska P."/>
            <person name="Klenk H.-P."/>
            <person name="Goodfellow M."/>
        </authorList>
    </citation>
    <scope>NUCLEOTIDE SEQUENCE [LARGE SCALE GENOMIC DNA]</scope>
    <source>
        <strain evidence="4 5">4G51</strain>
    </source>
</reference>
<dbReference type="Pfam" id="PF01527">
    <property type="entry name" value="HTH_Tnp_1"/>
    <property type="match status" value="1"/>
</dbReference>
<dbReference type="InterPro" id="IPR036397">
    <property type="entry name" value="RNaseH_sf"/>
</dbReference>
<dbReference type="Gene3D" id="1.10.10.60">
    <property type="entry name" value="Homeodomain-like"/>
    <property type="match status" value="1"/>
</dbReference>
<dbReference type="PROSITE" id="PS50994">
    <property type="entry name" value="INTEGRASE"/>
    <property type="match status" value="1"/>
</dbReference>
<dbReference type="InterPro" id="IPR001584">
    <property type="entry name" value="Integrase_cat-core"/>
</dbReference>
<dbReference type="InterPro" id="IPR012337">
    <property type="entry name" value="RNaseH-like_sf"/>
</dbReference>
<keyword evidence="2" id="KW-0175">Coiled coil</keyword>
<feature type="coiled-coil region" evidence="2">
    <location>
        <begin position="60"/>
        <end position="87"/>
    </location>
</feature>
<dbReference type="GO" id="GO:0006313">
    <property type="term" value="P:DNA transposition"/>
    <property type="evidence" value="ECO:0007669"/>
    <property type="project" value="InterPro"/>
</dbReference>
<proteinExistence type="predicted"/>
<accession>A0A317D6L4</accession>
<dbReference type="InterPro" id="IPR025948">
    <property type="entry name" value="HTH-like_dom"/>
</dbReference>
<dbReference type="Pfam" id="PF13276">
    <property type="entry name" value="HTH_21"/>
    <property type="match status" value="1"/>
</dbReference>
<dbReference type="GO" id="GO:0003677">
    <property type="term" value="F:DNA binding"/>
    <property type="evidence" value="ECO:0007669"/>
    <property type="project" value="InterPro"/>
</dbReference>
<dbReference type="SUPFAM" id="SSF53098">
    <property type="entry name" value="Ribonuclease H-like"/>
    <property type="match status" value="1"/>
</dbReference>
<evidence type="ECO:0000313" key="5">
    <source>
        <dbReference type="Proteomes" id="UP000246050"/>
    </source>
</evidence>
<dbReference type="PANTHER" id="PTHR46889:SF4">
    <property type="entry name" value="TRANSPOSASE INSO FOR INSERTION SEQUENCE ELEMENT IS911B-RELATED"/>
    <property type="match status" value="1"/>
</dbReference>
<dbReference type="InterPro" id="IPR050900">
    <property type="entry name" value="Transposase_IS3/IS150/IS904"/>
</dbReference>
<evidence type="ECO:0000259" key="3">
    <source>
        <dbReference type="PROSITE" id="PS50994"/>
    </source>
</evidence>
<dbReference type="NCBIfam" id="NF033516">
    <property type="entry name" value="transpos_IS3"/>
    <property type="match status" value="1"/>
</dbReference>
<dbReference type="RefSeq" id="WP_109804625.1">
    <property type="nucleotide sequence ID" value="NZ_QGKS01000353.1"/>
</dbReference>
<dbReference type="EMBL" id="QGKS01000353">
    <property type="protein sequence ID" value="PWR10521.1"/>
    <property type="molecule type" value="Genomic_DNA"/>
</dbReference>
<dbReference type="Proteomes" id="UP000246050">
    <property type="component" value="Unassembled WGS sequence"/>
</dbReference>
<sequence length="400" mass="45819">MPRAKRNFSPEFREEAVKMVIETSRPIAQVARELGIGEGTLGNWVAAYRRDHAGDEPALNISERERLRQLEREARELRMENEFLKKPPRVLRQGSSVSETFEFIDAEYAHGSTQNIPTAGPSIAAMCAWLGVSRSGYYEWRDRPESANACRREELKHLIIVSFEESDDTYGYRRVHADLAAWGVTCGPELVRSLMRELGLVPCQPRPWRHSLTDNDGHDRRLPDLVGRDFTAEAPGQKMVGNITYIPTWQGWLYLATVIDCHTREIVGWAMDDHYKTALIESAITMAVRNHPTDDGAIFHSDRGSNYTSGDFAAILKKLRLRQSVGRTGICYDNAMAESFFAALKNERVNRTQYPTREHARRDIARYIELRYNSRRRHSGLGYRTPQQARNEFLNYQLAA</sequence>
<dbReference type="Pfam" id="PF13333">
    <property type="entry name" value="rve_2"/>
    <property type="match status" value="1"/>
</dbReference>
<dbReference type="Pfam" id="PF00665">
    <property type="entry name" value="rve"/>
    <property type="match status" value="1"/>
</dbReference>
<gene>
    <name evidence="4" type="ORF">DKT69_28865</name>
</gene>